<dbReference type="EMBL" id="JBHMBK010000012">
    <property type="protein sequence ID" value="MFB9686013.1"/>
    <property type="molecule type" value="Genomic_DNA"/>
</dbReference>
<gene>
    <name evidence="2" type="ORF">ACFFTO_17595</name>
</gene>
<feature type="region of interest" description="Disordered" evidence="1">
    <location>
        <begin position="1"/>
        <end position="30"/>
    </location>
</feature>
<sequence length="48" mass="5284">MKLRGATRLKTGPFRGLGSTELGEGAGYYEKQDAAERERLKKLEGGTR</sequence>
<proteinExistence type="predicted"/>
<accession>A0ABV5U7Y5</accession>
<organism evidence="2 3">
    <name type="scientific">Amycolatopsis plumensis</name>
    <dbReference type="NCBI Taxonomy" id="236508"/>
    <lineage>
        <taxon>Bacteria</taxon>
        <taxon>Bacillati</taxon>
        <taxon>Actinomycetota</taxon>
        <taxon>Actinomycetes</taxon>
        <taxon>Pseudonocardiales</taxon>
        <taxon>Pseudonocardiaceae</taxon>
        <taxon>Amycolatopsis</taxon>
    </lineage>
</organism>
<reference evidence="2 3" key="1">
    <citation type="submission" date="2024-09" db="EMBL/GenBank/DDBJ databases">
        <authorList>
            <person name="Sun Q."/>
            <person name="Mori K."/>
        </authorList>
    </citation>
    <scope>NUCLEOTIDE SEQUENCE [LARGE SCALE GENOMIC DNA]</scope>
    <source>
        <strain evidence="2 3">JCM 13852</strain>
    </source>
</reference>
<protein>
    <submittedName>
        <fullName evidence="2">Uncharacterized protein</fullName>
    </submittedName>
</protein>
<keyword evidence="3" id="KW-1185">Reference proteome</keyword>
<evidence type="ECO:0000313" key="3">
    <source>
        <dbReference type="Proteomes" id="UP001589535"/>
    </source>
</evidence>
<evidence type="ECO:0000256" key="1">
    <source>
        <dbReference type="SAM" id="MobiDB-lite"/>
    </source>
</evidence>
<evidence type="ECO:0000313" key="2">
    <source>
        <dbReference type="EMBL" id="MFB9686013.1"/>
    </source>
</evidence>
<comment type="caution">
    <text evidence="2">The sequence shown here is derived from an EMBL/GenBank/DDBJ whole genome shotgun (WGS) entry which is preliminary data.</text>
</comment>
<dbReference type="RefSeq" id="WP_378194495.1">
    <property type="nucleotide sequence ID" value="NZ_JBHMBK010000012.1"/>
</dbReference>
<dbReference type="Proteomes" id="UP001589535">
    <property type="component" value="Unassembled WGS sequence"/>
</dbReference>
<name>A0ABV5U7Y5_9PSEU</name>